<accession>A0ACC0XM59</accession>
<dbReference type="EMBL" id="CM047746">
    <property type="protein sequence ID" value="KAJ0020198.1"/>
    <property type="molecule type" value="Genomic_DNA"/>
</dbReference>
<comment type="caution">
    <text evidence="1">The sequence shown here is derived from an EMBL/GenBank/DDBJ whole genome shotgun (WGS) entry which is preliminary data.</text>
</comment>
<sequence>MSDSWFLDENFNGVPDEFFDDFMEHFDFPLEDLDSGVDWNANFQSLEPPPLSVLSELSAVTKNNSISYNRAPQPKQRPSSGDSSSCGSIFLCSNSNDVKDSKLFQTSSPVSVLESSSSCLAENRASINPKLAFPVSVKRTRSKRRPISAFKPQFVFPFISPTSSASEEYNPSTASDSGSESHFEKPSRKKQKRKKNLTMLSCSREIKKSNSQQSVAIRKCTHCEITETPQWREGPLGPKTLCNACGVRYRSGRLLPEYRPAASPTFVPSLHSNSHKRVLEMRTRHRQ</sequence>
<dbReference type="Proteomes" id="UP001163603">
    <property type="component" value="Chromosome 11"/>
</dbReference>
<evidence type="ECO:0000313" key="2">
    <source>
        <dbReference type="Proteomes" id="UP001163603"/>
    </source>
</evidence>
<organism evidence="1 2">
    <name type="scientific">Pistacia integerrima</name>
    <dbReference type="NCBI Taxonomy" id="434235"/>
    <lineage>
        <taxon>Eukaryota</taxon>
        <taxon>Viridiplantae</taxon>
        <taxon>Streptophyta</taxon>
        <taxon>Embryophyta</taxon>
        <taxon>Tracheophyta</taxon>
        <taxon>Spermatophyta</taxon>
        <taxon>Magnoliopsida</taxon>
        <taxon>eudicotyledons</taxon>
        <taxon>Gunneridae</taxon>
        <taxon>Pentapetalae</taxon>
        <taxon>rosids</taxon>
        <taxon>malvids</taxon>
        <taxon>Sapindales</taxon>
        <taxon>Anacardiaceae</taxon>
        <taxon>Pistacia</taxon>
    </lineage>
</organism>
<name>A0ACC0XM59_9ROSI</name>
<gene>
    <name evidence="1" type="ORF">Pint_32155</name>
</gene>
<protein>
    <submittedName>
        <fullName evidence="1">Uncharacterized protein</fullName>
    </submittedName>
</protein>
<evidence type="ECO:0000313" key="1">
    <source>
        <dbReference type="EMBL" id="KAJ0020198.1"/>
    </source>
</evidence>
<keyword evidence="2" id="KW-1185">Reference proteome</keyword>
<reference evidence="2" key="1">
    <citation type="journal article" date="2023" name="G3 (Bethesda)">
        <title>Genome assembly and association tests identify interacting loci associated with vigor, precocity, and sex in interspecific pistachio rootstocks.</title>
        <authorList>
            <person name="Palmer W."/>
            <person name="Jacygrad E."/>
            <person name="Sagayaradj S."/>
            <person name="Cavanaugh K."/>
            <person name="Han R."/>
            <person name="Bertier L."/>
            <person name="Beede B."/>
            <person name="Kafkas S."/>
            <person name="Golino D."/>
            <person name="Preece J."/>
            <person name="Michelmore R."/>
        </authorList>
    </citation>
    <scope>NUCLEOTIDE SEQUENCE [LARGE SCALE GENOMIC DNA]</scope>
</reference>
<proteinExistence type="predicted"/>